<sequence>MKYKDALKNAKEKCIKAGVGDQAPLFLLLEITEKEAHNLYMEYEEEIEDSMLEEYNQKVERLLTGEPLDHILGYSYFYGYRFAVDDRVLIPRPETEELVANVLSAYDDHFASQQATVIDVGSGSGAIAISLKLEETNLQVSASDISEDAVDVASMNAKNLGADVTFLVGNMLDPFIENNYQVDILVSNPPYIPKDEQMEQSVVGYEPHLALFGGDDGLRFYREIFEKAHLVIKEKSILAFEMGYDQKETLTNEAKKYFKDDRIEVYKDMSGKDRMLFIYHNC</sequence>
<keyword evidence="2 5" id="KW-0808">Transferase</keyword>
<dbReference type="InterPro" id="IPR050320">
    <property type="entry name" value="N5-glutamine_MTase"/>
</dbReference>
<comment type="caution">
    <text evidence="5">Lacks conserved residue(s) required for the propagation of feature annotation.</text>
</comment>
<dbReference type="InterPro" id="IPR019874">
    <property type="entry name" value="RF_methyltr_PrmC"/>
</dbReference>
<evidence type="ECO:0000256" key="3">
    <source>
        <dbReference type="ARBA" id="ARBA00022691"/>
    </source>
</evidence>
<dbReference type="CDD" id="cd02440">
    <property type="entry name" value="AdoMet_MTases"/>
    <property type="match status" value="1"/>
</dbReference>
<dbReference type="EC" id="2.1.1.297" evidence="5"/>
<name>A0ABU0E8C1_9FIRM</name>
<dbReference type="EMBL" id="JAUSUR010000009">
    <property type="protein sequence ID" value="MDQ0363149.1"/>
    <property type="molecule type" value="Genomic_DNA"/>
</dbReference>
<accession>A0ABU0E8C1</accession>
<comment type="catalytic activity">
    <reaction evidence="4 5">
        <text>L-glutaminyl-[peptide chain release factor] + S-adenosyl-L-methionine = N(5)-methyl-L-glutaminyl-[peptide chain release factor] + S-adenosyl-L-homocysteine + H(+)</text>
        <dbReference type="Rhea" id="RHEA:42896"/>
        <dbReference type="Rhea" id="RHEA-COMP:10271"/>
        <dbReference type="Rhea" id="RHEA-COMP:10272"/>
        <dbReference type="ChEBI" id="CHEBI:15378"/>
        <dbReference type="ChEBI" id="CHEBI:30011"/>
        <dbReference type="ChEBI" id="CHEBI:57856"/>
        <dbReference type="ChEBI" id="CHEBI:59789"/>
        <dbReference type="ChEBI" id="CHEBI:61891"/>
        <dbReference type="EC" id="2.1.1.297"/>
    </reaction>
</comment>
<feature type="binding site" evidence="5">
    <location>
        <position position="144"/>
    </location>
    <ligand>
        <name>S-adenosyl-L-methionine</name>
        <dbReference type="ChEBI" id="CHEBI:59789"/>
    </ligand>
</feature>
<dbReference type="RefSeq" id="WP_307411801.1">
    <property type="nucleotide sequence ID" value="NZ_JAUSUR010000009.1"/>
</dbReference>
<dbReference type="Gene3D" id="1.10.8.10">
    <property type="entry name" value="DNA helicase RuvA subunit, C-terminal domain"/>
    <property type="match status" value="1"/>
</dbReference>
<dbReference type="PROSITE" id="PS00092">
    <property type="entry name" value="N6_MTASE"/>
    <property type="match status" value="1"/>
</dbReference>
<dbReference type="InterPro" id="IPR007848">
    <property type="entry name" value="Small_mtfrase_dom"/>
</dbReference>
<dbReference type="InterPro" id="IPR004556">
    <property type="entry name" value="HemK-like"/>
</dbReference>
<reference evidence="8 9" key="1">
    <citation type="submission" date="2023-07" db="EMBL/GenBank/DDBJ databases">
        <title>Genomic Encyclopedia of Type Strains, Phase IV (KMG-IV): sequencing the most valuable type-strain genomes for metagenomic binning, comparative biology and taxonomic classification.</title>
        <authorList>
            <person name="Goeker M."/>
        </authorList>
    </citation>
    <scope>NUCLEOTIDE SEQUENCE [LARGE SCALE GENOMIC DNA]</scope>
    <source>
        <strain evidence="8 9">DSM 16784</strain>
    </source>
</reference>
<evidence type="ECO:0000256" key="5">
    <source>
        <dbReference type="HAMAP-Rule" id="MF_02126"/>
    </source>
</evidence>
<dbReference type="Pfam" id="PF05175">
    <property type="entry name" value="MTS"/>
    <property type="match status" value="1"/>
</dbReference>
<evidence type="ECO:0000256" key="4">
    <source>
        <dbReference type="ARBA" id="ARBA00048391"/>
    </source>
</evidence>
<dbReference type="PANTHER" id="PTHR18895:SF74">
    <property type="entry name" value="MTRF1L RELEASE FACTOR GLUTAMINE METHYLTRANSFERASE"/>
    <property type="match status" value="1"/>
</dbReference>
<dbReference type="Gene3D" id="3.40.50.150">
    <property type="entry name" value="Vaccinia Virus protein VP39"/>
    <property type="match status" value="1"/>
</dbReference>
<dbReference type="SUPFAM" id="SSF53335">
    <property type="entry name" value="S-adenosyl-L-methionine-dependent methyltransferases"/>
    <property type="match status" value="1"/>
</dbReference>
<feature type="binding site" evidence="5">
    <location>
        <position position="188"/>
    </location>
    <ligand>
        <name>S-adenosyl-L-methionine</name>
        <dbReference type="ChEBI" id="CHEBI:59789"/>
    </ligand>
</feature>
<dbReference type="InterPro" id="IPR040758">
    <property type="entry name" value="PrmC_N"/>
</dbReference>
<keyword evidence="9" id="KW-1185">Reference proteome</keyword>
<evidence type="ECO:0000256" key="1">
    <source>
        <dbReference type="ARBA" id="ARBA00022603"/>
    </source>
</evidence>
<dbReference type="NCBIfam" id="TIGR00536">
    <property type="entry name" value="hemK_fam"/>
    <property type="match status" value="1"/>
</dbReference>
<comment type="similarity">
    <text evidence="5">Belongs to the protein N5-glutamine methyltransferase family. PrmC subfamily.</text>
</comment>
<dbReference type="InterPro" id="IPR002052">
    <property type="entry name" value="DNA_methylase_N6_adenine_CS"/>
</dbReference>
<evidence type="ECO:0000259" key="7">
    <source>
        <dbReference type="Pfam" id="PF17827"/>
    </source>
</evidence>
<dbReference type="PANTHER" id="PTHR18895">
    <property type="entry name" value="HEMK METHYLTRANSFERASE"/>
    <property type="match status" value="1"/>
</dbReference>
<evidence type="ECO:0000259" key="6">
    <source>
        <dbReference type="Pfam" id="PF05175"/>
    </source>
</evidence>
<dbReference type="HAMAP" id="MF_02126">
    <property type="entry name" value="RF_methyltr_PrmC"/>
    <property type="match status" value="1"/>
</dbReference>
<feature type="binding site" evidence="5">
    <location>
        <begin position="121"/>
        <end position="125"/>
    </location>
    <ligand>
        <name>S-adenosyl-L-methionine</name>
        <dbReference type="ChEBI" id="CHEBI:59789"/>
    </ligand>
</feature>
<evidence type="ECO:0000313" key="9">
    <source>
        <dbReference type="Proteomes" id="UP001230220"/>
    </source>
</evidence>
<keyword evidence="1 5" id="KW-0489">Methyltransferase</keyword>
<evidence type="ECO:0000313" key="8">
    <source>
        <dbReference type="EMBL" id="MDQ0363149.1"/>
    </source>
</evidence>
<dbReference type="NCBIfam" id="TIGR03534">
    <property type="entry name" value="RF_mod_PrmC"/>
    <property type="match status" value="1"/>
</dbReference>
<organism evidence="8 9">
    <name type="scientific">Breznakia pachnodae</name>
    <dbReference type="NCBI Taxonomy" id="265178"/>
    <lineage>
        <taxon>Bacteria</taxon>
        <taxon>Bacillati</taxon>
        <taxon>Bacillota</taxon>
        <taxon>Erysipelotrichia</taxon>
        <taxon>Erysipelotrichales</taxon>
        <taxon>Erysipelotrichaceae</taxon>
        <taxon>Breznakia</taxon>
    </lineage>
</organism>
<comment type="function">
    <text evidence="5">Methylates the class 1 translation termination release factors RF1/PrfA and RF2/PrfB on the glutamine residue of the universally conserved GGQ motif.</text>
</comment>
<feature type="domain" description="Release factor glutamine methyltransferase N-terminal" evidence="7">
    <location>
        <begin position="7"/>
        <end position="73"/>
    </location>
</feature>
<feature type="binding site" evidence="5">
    <location>
        <begin position="188"/>
        <end position="191"/>
    </location>
    <ligand>
        <name>substrate</name>
    </ligand>
</feature>
<feature type="domain" description="Methyltransferase small" evidence="6">
    <location>
        <begin position="111"/>
        <end position="195"/>
    </location>
</feature>
<gene>
    <name evidence="5" type="primary">prmC</name>
    <name evidence="8" type="ORF">J2S15_003910</name>
</gene>
<dbReference type="GO" id="GO:0032259">
    <property type="term" value="P:methylation"/>
    <property type="evidence" value="ECO:0007669"/>
    <property type="project" value="UniProtKB-KW"/>
</dbReference>
<dbReference type="InterPro" id="IPR029063">
    <property type="entry name" value="SAM-dependent_MTases_sf"/>
</dbReference>
<evidence type="ECO:0000256" key="2">
    <source>
        <dbReference type="ARBA" id="ARBA00022679"/>
    </source>
</evidence>
<proteinExistence type="inferred from homology"/>
<keyword evidence="3 5" id="KW-0949">S-adenosyl-L-methionine</keyword>
<dbReference type="GO" id="GO:0102559">
    <property type="term" value="F:peptide chain release factor N(5)-glutamine methyltransferase activity"/>
    <property type="evidence" value="ECO:0007669"/>
    <property type="project" value="UniProtKB-EC"/>
</dbReference>
<protein>
    <recommendedName>
        <fullName evidence="5">Release factor glutamine methyltransferase</fullName>
        <shortName evidence="5">RF MTase</shortName>
        <ecNumber evidence="5">2.1.1.297</ecNumber>
    </recommendedName>
    <alternativeName>
        <fullName evidence="5">N5-glutamine methyltransferase PrmC</fullName>
    </alternativeName>
    <alternativeName>
        <fullName evidence="5">Protein-(glutamine-N5) MTase PrmC</fullName>
    </alternativeName>
    <alternativeName>
        <fullName evidence="5">Protein-glutamine N-methyltransferase PrmC</fullName>
    </alternativeName>
</protein>
<comment type="caution">
    <text evidence="8">The sequence shown here is derived from an EMBL/GenBank/DDBJ whole genome shotgun (WGS) entry which is preliminary data.</text>
</comment>
<dbReference type="Proteomes" id="UP001230220">
    <property type="component" value="Unassembled WGS sequence"/>
</dbReference>
<dbReference type="Pfam" id="PF17827">
    <property type="entry name" value="PrmC_N"/>
    <property type="match status" value="1"/>
</dbReference>